<evidence type="ECO:0000313" key="1">
    <source>
        <dbReference type="EMBL" id="KAJ3261159.1"/>
    </source>
</evidence>
<comment type="caution">
    <text evidence="1">The sequence shown here is derived from an EMBL/GenBank/DDBJ whole genome shotgun (WGS) entry which is preliminary data.</text>
</comment>
<organism evidence="1 2">
    <name type="scientific">Boothiomyces macroporosus</name>
    <dbReference type="NCBI Taxonomy" id="261099"/>
    <lineage>
        <taxon>Eukaryota</taxon>
        <taxon>Fungi</taxon>
        <taxon>Fungi incertae sedis</taxon>
        <taxon>Chytridiomycota</taxon>
        <taxon>Chytridiomycota incertae sedis</taxon>
        <taxon>Chytridiomycetes</taxon>
        <taxon>Rhizophydiales</taxon>
        <taxon>Terramycetaceae</taxon>
        <taxon>Boothiomyces</taxon>
    </lineage>
</organism>
<dbReference type="EMBL" id="JADGKB010000007">
    <property type="protein sequence ID" value="KAJ3261159.1"/>
    <property type="molecule type" value="Genomic_DNA"/>
</dbReference>
<name>A0AAD5UL56_9FUNG</name>
<accession>A0AAD5UL56</accession>
<gene>
    <name evidence="1" type="ORF">HK103_006468</name>
</gene>
<dbReference type="PANTHER" id="PTHR21521">
    <property type="entry name" value="AMUN, ISOFORM A"/>
    <property type="match status" value="1"/>
</dbReference>
<sequence>MKNEVFTKEKPELLDILSNSDTIIKKTDKKNFDHYSKWFNSFPDQLKAKEEMFLSKDELISIVHWKLMNGTFRPGFIKRVEQNTDKEIMEASKGAFEIIEQALSDKRKTLFQEDGVDFDTVKSAINQLTKLHGIGVATATGTLGLIPAILSCAYNFIPFMSDQALYASVAKQKYQYTMAEYQLLYTTIISEAKSIGISPRELERAIWCNDVGNKQKEKIEKKYKRKPDVLESKNKKKI</sequence>
<dbReference type="PANTHER" id="PTHR21521:SF0">
    <property type="entry name" value="AMUN, ISOFORM A"/>
    <property type="match status" value="1"/>
</dbReference>
<dbReference type="Proteomes" id="UP001210925">
    <property type="component" value="Unassembled WGS sequence"/>
</dbReference>
<protein>
    <submittedName>
        <fullName evidence="1">Uncharacterized protein</fullName>
    </submittedName>
</protein>
<evidence type="ECO:0000313" key="2">
    <source>
        <dbReference type="Proteomes" id="UP001210925"/>
    </source>
</evidence>
<dbReference type="AlphaFoldDB" id="A0AAD5UL56"/>
<keyword evidence="2" id="KW-1185">Reference proteome</keyword>
<reference evidence="1" key="1">
    <citation type="submission" date="2020-05" db="EMBL/GenBank/DDBJ databases">
        <title>Phylogenomic resolution of chytrid fungi.</title>
        <authorList>
            <person name="Stajich J.E."/>
            <person name="Amses K."/>
            <person name="Simmons R."/>
            <person name="Seto K."/>
            <person name="Myers J."/>
            <person name="Bonds A."/>
            <person name="Quandt C.A."/>
            <person name="Barry K."/>
            <person name="Liu P."/>
            <person name="Grigoriev I."/>
            <person name="Longcore J.E."/>
            <person name="James T.Y."/>
        </authorList>
    </citation>
    <scope>NUCLEOTIDE SEQUENCE</scope>
    <source>
        <strain evidence="1">PLAUS21</strain>
    </source>
</reference>
<proteinExistence type="predicted"/>